<dbReference type="Pfam" id="PF05193">
    <property type="entry name" value="Peptidase_M16_C"/>
    <property type="match status" value="2"/>
</dbReference>
<dbReference type="InterPro" id="IPR050361">
    <property type="entry name" value="MPP/UQCRC_Complex"/>
</dbReference>
<feature type="domain" description="Peptidase M16 C-terminal" evidence="5">
    <location>
        <begin position="217"/>
        <end position="394"/>
    </location>
</feature>
<gene>
    <name evidence="6" type="ORF">AVDCRST_MAG68-1348</name>
</gene>
<dbReference type="SUPFAM" id="SSF63411">
    <property type="entry name" value="LuxS/MPP-like metallohydrolase"/>
    <property type="match status" value="4"/>
</dbReference>
<dbReference type="Gene3D" id="3.30.830.10">
    <property type="entry name" value="Metalloenzyme, LuxS/M16 peptidase-like"/>
    <property type="match status" value="4"/>
</dbReference>
<dbReference type="PANTHER" id="PTHR11851">
    <property type="entry name" value="METALLOPROTEASE"/>
    <property type="match status" value="1"/>
</dbReference>
<sequence length="963" mass="103365">MLSSSLARRLFPWVLAAACTLATDPAQAQRAGSAAAAGVAQGQITVPAIGYTRRVLANGLTVYANRDTGTSNVHVHMIYDVGAKDDPAGRSGFAHLFEHMFSQSTRNLARGQLSRIVEEEAGGTRNAGTQYDRTRYFETVPANWLEAMLWAHAERLGRPVLDQSLFDAQRAVVKEEIRETVLSPPYGRLIHYTYEHTFIGHPYQRKVGGTFADLDAATLDEARAFQENFYRPDNATLIVSGNFDPAQLERWVDKHLAPIPRPARPIVRHRMPVPQASAARRVAVYAPNVPLPAVVLSWQRPKSNHADHAALEVLARILATGESSRLIRRVVREQALATSITSGTLGLKEAGYSALSAIATGGKEPEAVEAALNAEVARLRDEPVSDAELREAITEYVSAELFRRESPMGRAEALAEGVVAANDAAWSDKVLAAVQRVTASDVQRVARQYLRDDRRVAITYRDEGQRRGLAETDPWQRRTAEALGQTLPAAVGAPNTAAREGERVAPPAPGPQRPIAAPAFAERRLANGMRVVVARSGDLPVAGVHLVLGGGAAADPAGRPGVASMTATVARKGTTRLGHDALAAEFERLGANVGISAGRDATTAIVTAPASNIEAATHLLSEMVRSPALPQEELERERRRALDNLRVTLRQPGQVGDLAMRRVLFGDAPYGAGAATPASLAALTRDDLTRHHAGWWRPDNAQLVIVGSLTPAQGFALAERVFADWRAPAAPLPRVSPNRAGAAGRPRVVVVDMPGADQASVSVALRAPTRADSDYYPVLLANSVLGGPGGRLFQEVRVRRSLSYDPSSFMETLRDGGLLVAQAQTRNNAVPEVTGIMVGEIRRLAAEPIPADQLTRRKTLVMGIFGRQVETTSGLGSFLRNLAVQGLPMTTYNRHLASIAAVTPQQVSASVASELDPAQASIVIAGRASEFIDALRAQYPNIEVIPLSRFDFGRATLSGPPAN</sequence>
<organism evidence="6">
    <name type="scientific">uncultured Gemmatimonadota bacterium</name>
    <dbReference type="NCBI Taxonomy" id="203437"/>
    <lineage>
        <taxon>Bacteria</taxon>
        <taxon>Pseudomonadati</taxon>
        <taxon>Gemmatimonadota</taxon>
        <taxon>environmental samples</taxon>
    </lineage>
</organism>
<dbReference type="PANTHER" id="PTHR11851:SF49">
    <property type="entry name" value="MITOCHONDRIAL-PROCESSING PEPTIDASE SUBUNIT ALPHA"/>
    <property type="match status" value="1"/>
</dbReference>
<feature type="domain" description="Peptidase M16 N-terminal" evidence="4">
    <location>
        <begin position="531"/>
        <end position="646"/>
    </location>
</feature>
<evidence type="ECO:0008006" key="7">
    <source>
        <dbReference type="Google" id="ProtNLM"/>
    </source>
</evidence>
<comment type="similarity">
    <text evidence="1">Belongs to the peptidase M16 family.</text>
</comment>
<evidence type="ECO:0000259" key="5">
    <source>
        <dbReference type="Pfam" id="PF05193"/>
    </source>
</evidence>
<evidence type="ECO:0000256" key="3">
    <source>
        <dbReference type="SAM" id="SignalP"/>
    </source>
</evidence>
<accession>A0A6J4KR06</accession>
<feature type="region of interest" description="Disordered" evidence="2">
    <location>
        <begin position="493"/>
        <end position="514"/>
    </location>
</feature>
<dbReference type="EMBL" id="CADCTW010000076">
    <property type="protein sequence ID" value="CAA9312816.1"/>
    <property type="molecule type" value="Genomic_DNA"/>
</dbReference>
<dbReference type="Pfam" id="PF00675">
    <property type="entry name" value="Peptidase_M16"/>
    <property type="match status" value="2"/>
</dbReference>
<dbReference type="InterPro" id="IPR007863">
    <property type="entry name" value="Peptidase_M16_C"/>
</dbReference>
<evidence type="ECO:0000313" key="6">
    <source>
        <dbReference type="EMBL" id="CAA9312816.1"/>
    </source>
</evidence>
<dbReference type="AlphaFoldDB" id="A0A6J4KR06"/>
<reference evidence="6" key="1">
    <citation type="submission" date="2020-02" db="EMBL/GenBank/DDBJ databases">
        <authorList>
            <person name="Meier V. D."/>
        </authorList>
    </citation>
    <scope>NUCLEOTIDE SEQUENCE</scope>
    <source>
        <strain evidence="6">AVDCRST_MAG68</strain>
    </source>
</reference>
<evidence type="ECO:0000256" key="1">
    <source>
        <dbReference type="ARBA" id="ARBA00007261"/>
    </source>
</evidence>
<dbReference type="GO" id="GO:0046872">
    <property type="term" value="F:metal ion binding"/>
    <property type="evidence" value="ECO:0007669"/>
    <property type="project" value="InterPro"/>
</dbReference>
<evidence type="ECO:0000259" key="4">
    <source>
        <dbReference type="Pfam" id="PF00675"/>
    </source>
</evidence>
<keyword evidence="3" id="KW-0732">Signal</keyword>
<proteinExistence type="inferred from homology"/>
<feature type="signal peptide" evidence="3">
    <location>
        <begin position="1"/>
        <end position="28"/>
    </location>
</feature>
<protein>
    <recommendedName>
        <fullName evidence="7">Zinc protease</fullName>
    </recommendedName>
</protein>
<feature type="chain" id="PRO_5026809004" description="Zinc protease" evidence="3">
    <location>
        <begin position="29"/>
        <end position="963"/>
    </location>
</feature>
<evidence type="ECO:0000256" key="2">
    <source>
        <dbReference type="SAM" id="MobiDB-lite"/>
    </source>
</evidence>
<feature type="domain" description="Peptidase M16 N-terminal" evidence="4">
    <location>
        <begin position="64"/>
        <end position="207"/>
    </location>
</feature>
<dbReference type="InterPro" id="IPR011765">
    <property type="entry name" value="Pept_M16_N"/>
</dbReference>
<name>A0A6J4KR06_9BACT</name>
<dbReference type="InterPro" id="IPR011249">
    <property type="entry name" value="Metalloenz_LuxS/M16"/>
</dbReference>
<feature type="domain" description="Peptidase M16 C-terminal" evidence="5">
    <location>
        <begin position="683"/>
        <end position="859"/>
    </location>
</feature>